<evidence type="ECO:0000313" key="10">
    <source>
        <dbReference type="EMBL" id="CDZ96249.1"/>
    </source>
</evidence>
<dbReference type="GO" id="GO:0008270">
    <property type="term" value="F:zinc ion binding"/>
    <property type="evidence" value="ECO:0007669"/>
    <property type="project" value="UniProtKB-KW"/>
</dbReference>
<keyword evidence="4 7" id="KW-0863">Zinc-finger</keyword>
<evidence type="ECO:0000256" key="8">
    <source>
        <dbReference type="SAM" id="MobiDB-lite"/>
    </source>
</evidence>
<feature type="compositionally biased region" description="Low complexity" evidence="8">
    <location>
        <begin position="185"/>
        <end position="201"/>
    </location>
</feature>
<evidence type="ECO:0000256" key="1">
    <source>
        <dbReference type="ARBA" id="ARBA00004123"/>
    </source>
</evidence>
<dbReference type="PANTHER" id="PTHR40626">
    <property type="entry name" value="MIP31509P"/>
    <property type="match status" value="1"/>
</dbReference>
<feature type="domain" description="C2H2-type" evidence="9">
    <location>
        <begin position="27"/>
        <end position="54"/>
    </location>
</feature>
<dbReference type="PANTHER" id="PTHR40626:SF11">
    <property type="entry name" value="ZINC FINGER PROTEIN YPR022C"/>
    <property type="match status" value="1"/>
</dbReference>
<keyword evidence="6" id="KW-0539">Nucleus</keyword>
<evidence type="ECO:0000256" key="2">
    <source>
        <dbReference type="ARBA" id="ARBA00022723"/>
    </source>
</evidence>
<keyword evidence="5" id="KW-0862">Zinc</keyword>
<accession>A0A0F7SG82</accession>
<feature type="compositionally biased region" description="Low complexity" evidence="8">
    <location>
        <begin position="150"/>
        <end position="159"/>
    </location>
</feature>
<evidence type="ECO:0000256" key="3">
    <source>
        <dbReference type="ARBA" id="ARBA00022737"/>
    </source>
</evidence>
<dbReference type="GO" id="GO:0000978">
    <property type="term" value="F:RNA polymerase II cis-regulatory region sequence-specific DNA binding"/>
    <property type="evidence" value="ECO:0007669"/>
    <property type="project" value="InterPro"/>
</dbReference>
<dbReference type="AlphaFoldDB" id="A0A0F7SG82"/>
<feature type="compositionally biased region" description="Polar residues" evidence="8">
    <location>
        <begin position="207"/>
        <end position="220"/>
    </location>
</feature>
<proteinExistence type="predicted"/>
<dbReference type="Gene3D" id="3.30.160.60">
    <property type="entry name" value="Classic Zinc Finger"/>
    <property type="match status" value="1"/>
</dbReference>
<protein>
    <submittedName>
        <fullName evidence="10">FOG: Zn-finger</fullName>
    </submittedName>
</protein>
<evidence type="ECO:0000256" key="4">
    <source>
        <dbReference type="ARBA" id="ARBA00022771"/>
    </source>
</evidence>
<dbReference type="SMART" id="SM00906">
    <property type="entry name" value="Fungal_trans"/>
    <property type="match status" value="1"/>
</dbReference>
<dbReference type="GO" id="GO:0000785">
    <property type="term" value="C:chromatin"/>
    <property type="evidence" value="ECO:0007669"/>
    <property type="project" value="TreeGrafter"/>
</dbReference>
<dbReference type="InterPro" id="IPR013087">
    <property type="entry name" value="Znf_C2H2_type"/>
</dbReference>
<keyword evidence="3" id="KW-0677">Repeat</keyword>
<dbReference type="PROSITE" id="PS00028">
    <property type="entry name" value="ZINC_FINGER_C2H2_1"/>
    <property type="match status" value="2"/>
</dbReference>
<dbReference type="GO" id="GO:0005634">
    <property type="term" value="C:nucleus"/>
    <property type="evidence" value="ECO:0007669"/>
    <property type="project" value="UniProtKB-SubCell"/>
</dbReference>
<dbReference type="InterPro" id="IPR007219">
    <property type="entry name" value="XnlR_reg_dom"/>
</dbReference>
<organism evidence="10">
    <name type="scientific">Phaffia rhodozyma</name>
    <name type="common">Yeast</name>
    <name type="synonym">Xanthophyllomyces dendrorhous</name>
    <dbReference type="NCBI Taxonomy" id="264483"/>
    <lineage>
        <taxon>Eukaryota</taxon>
        <taxon>Fungi</taxon>
        <taxon>Dikarya</taxon>
        <taxon>Basidiomycota</taxon>
        <taxon>Agaricomycotina</taxon>
        <taxon>Tremellomycetes</taxon>
        <taxon>Cystofilobasidiales</taxon>
        <taxon>Mrakiaceae</taxon>
        <taxon>Phaffia</taxon>
    </lineage>
</organism>
<keyword evidence="2" id="KW-0479">Metal-binding</keyword>
<feature type="compositionally biased region" description="Low complexity" evidence="8">
    <location>
        <begin position="923"/>
        <end position="937"/>
    </location>
</feature>
<dbReference type="FunFam" id="3.30.160.60:FF:000446">
    <property type="entry name" value="Zinc finger protein"/>
    <property type="match status" value="1"/>
</dbReference>
<dbReference type="GO" id="GO:0006351">
    <property type="term" value="P:DNA-templated transcription"/>
    <property type="evidence" value="ECO:0007669"/>
    <property type="project" value="InterPro"/>
</dbReference>
<dbReference type="Pfam" id="PF00096">
    <property type="entry name" value="zf-C2H2"/>
    <property type="match status" value="1"/>
</dbReference>
<comment type="subcellular location">
    <subcellularLocation>
        <location evidence="1">Nucleus</location>
    </subcellularLocation>
</comment>
<name>A0A0F7SG82_PHARH</name>
<feature type="compositionally biased region" description="Polar residues" evidence="8">
    <location>
        <begin position="120"/>
        <end position="138"/>
    </location>
</feature>
<dbReference type="GO" id="GO:0000981">
    <property type="term" value="F:DNA-binding transcription factor activity, RNA polymerase II-specific"/>
    <property type="evidence" value="ECO:0007669"/>
    <property type="project" value="InterPro"/>
</dbReference>
<dbReference type="Pfam" id="PF04082">
    <property type="entry name" value="Fungal_trans"/>
    <property type="match status" value="1"/>
</dbReference>
<dbReference type="CDD" id="cd12148">
    <property type="entry name" value="fungal_TF_MHR"/>
    <property type="match status" value="1"/>
</dbReference>
<dbReference type="SUPFAM" id="SSF57667">
    <property type="entry name" value="beta-beta-alpha zinc fingers"/>
    <property type="match status" value="1"/>
</dbReference>
<feature type="domain" description="C2H2-type" evidence="9">
    <location>
        <begin position="55"/>
        <end position="83"/>
    </location>
</feature>
<feature type="compositionally biased region" description="Low complexity" evidence="8">
    <location>
        <begin position="897"/>
        <end position="907"/>
    </location>
</feature>
<evidence type="ECO:0000259" key="9">
    <source>
        <dbReference type="PROSITE" id="PS50157"/>
    </source>
</evidence>
<dbReference type="EMBL" id="LN483116">
    <property type="protein sequence ID" value="CDZ96249.1"/>
    <property type="molecule type" value="Genomic_DNA"/>
</dbReference>
<evidence type="ECO:0000256" key="5">
    <source>
        <dbReference type="ARBA" id="ARBA00022833"/>
    </source>
</evidence>
<dbReference type="SMART" id="SM00355">
    <property type="entry name" value="ZnF_C2H2"/>
    <property type="match status" value="2"/>
</dbReference>
<dbReference type="PROSITE" id="PS50157">
    <property type="entry name" value="ZINC_FINGER_C2H2_2"/>
    <property type="match status" value="2"/>
</dbReference>
<evidence type="ECO:0000256" key="7">
    <source>
        <dbReference type="PROSITE-ProRule" id="PRU00042"/>
    </source>
</evidence>
<dbReference type="InterPro" id="IPR051059">
    <property type="entry name" value="VerF-like"/>
</dbReference>
<feature type="compositionally biased region" description="Polar residues" evidence="8">
    <location>
        <begin position="160"/>
        <end position="184"/>
    </location>
</feature>
<feature type="region of interest" description="Disordered" evidence="8">
    <location>
        <begin position="120"/>
        <end position="235"/>
    </location>
</feature>
<sequence length="1014" mass="112119">MEIAPRNQLTQNPEFGLAEDAPAKPTFACGTCGKLYSRLEYVRRHERKHQDSKPFPCTECTKSFARSDVLLRHKRRCHPNSETSVIVVNSNSWSNAISTTSPPALTAPSPQTLEYLASVASQSEHQETLSHPQPVSNSRDQRRESAAPYSRPSLSSNSSTDAIHTRQSVSEQRSDSIPTPNLYGSRSSPDDNSTPSNPINSYPFVSESINQSSKPPSQYQLPPHQPEYVQPDAFNASNTIPFGSFTSPDVRFKDGSTNSQLTSTLPPFHSEGSLLSKEWGHPLFSPPLFSPIGPLTTATNGPVPPLSQRFFSSGPVAEGFPFPSPISPEAVDWKPVSSFQLCPSEQQSTQSSLLFNSTPFGPTSPAGSPSLNSFPLLYPQLFESYLQSNQSSSLHPEAGFLFEGLLDYRTSPGELISSIAGLREASPRLQEIANEQKKREQLEETTLEPEKKLLAIDSEIRLSKCGSGESALQPGDRYYISPTKFSQCFGVEHWQLPPLKTMTKIARRTMVQLVPHIPMLHRPTFVICQVPICIAFSVCTIGGPRRGPQFSDNNLRMPNGTSREADNWLWPVFCKDRKEDRLSTKSTTETPGFGGVFWEQESADADCWDGLKSVVRRDKTNMMVKSFCRSTGNLFTDYNIGLVQALIMYNAPAALSDSLVQRMAAHMNFGSLANIARQVGIFDASNGQTKTTPIYDWEDRSVDLSWKKWVKSEGIRRTAWVLYILDSICSIETGCPRLVASVDLSEFPLPSPDSIWEAPTASSWAEACSKFSNSEHVFEKQMRSIYNTSSGSEPVSENHSAGPFSWLIVILTLTRELIDLGEGKPRDKACPWIGNVGDDILKEEISKALVRWETRWWPDSLCGPAPSIFYEDEGEDVDHRPNNTTYDSCIDLDDSPSDSPSSSTNTRDTTRERTGSSSFDGTSCSNPGSSAASSVSSKGSRLPYADVLFCRDALPFFWFCKILLGVLDEHQASIASDDGSWFVPGFNVFKSREIDYRAALESARKFSRNEGGAL</sequence>
<dbReference type="InterPro" id="IPR036236">
    <property type="entry name" value="Znf_C2H2_sf"/>
</dbReference>
<evidence type="ECO:0000256" key="6">
    <source>
        <dbReference type="ARBA" id="ARBA00023242"/>
    </source>
</evidence>
<reference evidence="10" key="1">
    <citation type="submission" date="2014-08" db="EMBL/GenBank/DDBJ databases">
        <authorList>
            <person name="Sharma Rahul"/>
            <person name="Thines Marco"/>
        </authorList>
    </citation>
    <scope>NUCLEOTIDE SEQUENCE</scope>
</reference>
<feature type="region of interest" description="Disordered" evidence="8">
    <location>
        <begin position="872"/>
        <end position="937"/>
    </location>
</feature>